<dbReference type="InterPro" id="IPR039538">
    <property type="entry name" value="BetI_C"/>
</dbReference>
<organism evidence="8 9">
    <name type="scientific">Streptomyces roseolilacinus</name>
    <dbReference type="NCBI Taxonomy" id="66904"/>
    <lineage>
        <taxon>Bacteria</taxon>
        <taxon>Bacillati</taxon>
        <taxon>Actinomycetota</taxon>
        <taxon>Actinomycetes</taxon>
        <taxon>Kitasatosporales</taxon>
        <taxon>Streptomycetaceae</taxon>
        <taxon>Streptomyces</taxon>
    </lineage>
</organism>
<dbReference type="GO" id="GO:0003700">
    <property type="term" value="F:DNA-binding transcription factor activity"/>
    <property type="evidence" value="ECO:0007669"/>
    <property type="project" value="TreeGrafter"/>
</dbReference>
<dbReference type="PANTHER" id="PTHR30055">
    <property type="entry name" value="HTH-TYPE TRANSCRIPTIONAL REGULATOR RUTR"/>
    <property type="match status" value="1"/>
</dbReference>
<accession>A0A918AX29</accession>
<evidence type="ECO:0000313" key="9">
    <source>
        <dbReference type="Proteomes" id="UP000654123"/>
    </source>
</evidence>
<comment type="caution">
    <text evidence="8">The sequence shown here is derived from an EMBL/GenBank/DDBJ whole genome shotgun (WGS) entry which is preliminary data.</text>
</comment>
<dbReference type="GO" id="GO:0000976">
    <property type="term" value="F:transcription cis-regulatory region binding"/>
    <property type="evidence" value="ECO:0007669"/>
    <property type="project" value="TreeGrafter"/>
</dbReference>
<dbReference type="SUPFAM" id="SSF48498">
    <property type="entry name" value="Tetracyclin repressor-like, C-terminal domain"/>
    <property type="match status" value="1"/>
</dbReference>
<keyword evidence="2" id="KW-0805">Transcription regulation</keyword>
<name>A0A918AX29_9ACTN</name>
<dbReference type="PROSITE" id="PS50977">
    <property type="entry name" value="HTH_TETR_2"/>
    <property type="match status" value="1"/>
</dbReference>
<evidence type="ECO:0000256" key="3">
    <source>
        <dbReference type="ARBA" id="ARBA00023125"/>
    </source>
</evidence>
<feature type="domain" description="HTH tetR-type" evidence="7">
    <location>
        <begin position="56"/>
        <end position="116"/>
    </location>
</feature>
<dbReference type="AlphaFoldDB" id="A0A918AX29"/>
<keyword evidence="4" id="KW-0804">Transcription</keyword>
<feature type="compositionally biased region" description="Pro residues" evidence="6">
    <location>
        <begin position="34"/>
        <end position="50"/>
    </location>
</feature>
<sequence length="254" mass="27488">MCGTPVPHPGRGRPPVYCSRSCQARAYRRRKRPLPSPDPPGPPDAAPAPGPVGTRARRRLGIAEAVWRIAARQGLEAASMRAVAAEAGVSLRVVQYHFDSKHALLVDALRLLHEENERLARERIRYDMTDPRGLLRALLEEFLPLDDQRAFALRVFAAYYARSLTDPELAAVFLSAEQPLERLVADIIAAGGAPGAAAPGLDHRHEADMLVAGATGLGVDVLHGRRSLAEVRAVLDYHVDRVFRAGTASRPGGG</sequence>
<dbReference type="Pfam" id="PF00440">
    <property type="entry name" value="TetR_N"/>
    <property type="match status" value="1"/>
</dbReference>
<evidence type="ECO:0000256" key="2">
    <source>
        <dbReference type="ARBA" id="ARBA00023015"/>
    </source>
</evidence>
<keyword evidence="3 5" id="KW-0238">DNA-binding</keyword>
<feature type="DNA-binding region" description="H-T-H motif" evidence="5">
    <location>
        <begin position="79"/>
        <end position="98"/>
    </location>
</feature>
<evidence type="ECO:0000256" key="6">
    <source>
        <dbReference type="SAM" id="MobiDB-lite"/>
    </source>
</evidence>
<dbReference type="Pfam" id="PF13977">
    <property type="entry name" value="TetR_C_6"/>
    <property type="match status" value="1"/>
</dbReference>
<dbReference type="PANTHER" id="PTHR30055:SF234">
    <property type="entry name" value="HTH-TYPE TRANSCRIPTIONAL REGULATOR BETI"/>
    <property type="match status" value="1"/>
</dbReference>
<keyword evidence="9" id="KW-1185">Reference proteome</keyword>
<evidence type="ECO:0000256" key="1">
    <source>
        <dbReference type="ARBA" id="ARBA00022491"/>
    </source>
</evidence>
<dbReference type="InterPro" id="IPR009057">
    <property type="entry name" value="Homeodomain-like_sf"/>
</dbReference>
<dbReference type="InterPro" id="IPR050109">
    <property type="entry name" value="HTH-type_TetR-like_transc_reg"/>
</dbReference>
<dbReference type="SUPFAM" id="SSF46689">
    <property type="entry name" value="Homeodomain-like"/>
    <property type="match status" value="1"/>
</dbReference>
<evidence type="ECO:0000256" key="5">
    <source>
        <dbReference type="PROSITE-ProRule" id="PRU00335"/>
    </source>
</evidence>
<dbReference type="Proteomes" id="UP000654123">
    <property type="component" value="Unassembled WGS sequence"/>
</dbReference>
<reference evidence="8" key="1">
    <citation type="journal article" date="2014" name="Int. J. Syst. Evol. Microbiol.">
        <title>Complete genome sequence of Corynebacterium casei LMG S-19264T (=DSM 44701T), isolated from a smear-ripened cheese.</title>
        <authorList>
            <consortium name="US DOE Joint Genome Institute (JGI-PGF)"/>
            <person name="Walter F."/>
            <person name="Albersmeier A."/>
            <person name="Kalinowski J."/>
            <person name="Ruckert C."/>
        </authorList>
    </citation>
    <scope>NUCLEOTIDE SEQUENCE</scope>
    <source>
        <strain evidence="8">JCM 4335</strain>
    </source>
</reference>
<evidence type="ECO:0000256" key="4">
    <source>
        <dbReference type="ARBA" id="ARBA00023163"/>
    </source>
</evidence>
<keyword evidence="1" id="KW-0678">Repressor</keyword>
<gene>
    <name evidence="8" type="ORF">GCM10010249_11890</name>
</gene>
<dbReference type="InterPro" id="IPR036271">
    <property type="entry name" value="Tet_transcr_reg_TetR-rel_C_sf"/>
</dbReference>
<protein>
    <recommendedName>
        <fullName evidence="7">HTH tetR-type domain-containing protein</fullName>
    </recommendedName>
</protein>
<reference evidence="8" key="2">
    <citation type="submission" date="2020-09" db="EMBL/GenBank/DDBJ databases">
        <authorList>
            <person name="Sun Q."/>
            <person name="Ohkuma M."/>
        </authorList>
    </citation>
    <scope>NUCLEOTIDE SEQUENCE</scope>
    <source>
        <strain evidence="8">JCM 4335</strain>
    </source>
</reference>
<dbReference type="Gene3D" id="1.10.357.10">
    <property type="entry name" value="Tetracycline Repressor, domain 2"/>
    <property type="match status" value="1"/>
</dbReference>
<proteinExistence type="predicted"/>
<evidence type="ECO:0000313" key="8">
    <source>
        <dbReference type="EMBL" id="GGP95458.1"/>
    </source>
</evidence>
<evidence type="ECO:0000259" key="7">
    <source>
        <dbReference type="PROSITE" id="PS50977"/>
    </source>
</evidence>
<feature type="region of interest" description="Disordered" evidence="6">
    <location>
        <begin position="28"/>
        <end position="54"/>
    </location>
</feature>
<dbReference type="InterPro" id="IPR001647">
    <property type="entry name" value="HTH_TetR"/>
</dbReference>
<dbReference type="EMBL" id="BMSV01000002">
    <property type="protein sequence ID" value="GGP95458.1"/>
    <property type="molecule type" value="Genomic_DNA"/>
</dbReference>